<sequence length="128" mass="14479">MSNREAVETWIRDYERLWRTPGTDGLDRLFTADATYLTSPWAEPITGLPALAEFWESHRDGPDEEFTLTAQVIAVDGPTAVVRASVEYLEPGDRWRDLWVLELDVDGLCAAFEEWPFAPGLEGQHNGQ</sequence>
<comment type="caution">
    <text evidence="2">The sequence shown here is derived from an EMBL/GenBank/DDBJ whole genome shotgun (WGS) entry which is preliminary data.</text>
</comment>
<dbReference type="EMBL" id="JACGWV010000001">
    <property type="protein sequence ID" value="MBA8808025.1"/>
    <property type="molecule type" value="Genomic_DNA"/>
</dbReference>
<dbReference type="Gene3D" id="3.10.450.50">
    <property type="match status" value="1"/>
</dbReference>
<dbReference type="InterPro" id="IPR032710">
    <property type="entry name" value="NTF2-like_dom_sf"/>
</dbReference>
<evidence type="ECO:0000259" key="1">
    <source>
        <dbReference type="Pfam" id="PF12680"/>
    </source>
</evidence>
<gene>
    <name evidence="2" type="ORF">FHX71_001967</name>
</gene>
<accession>A0A7W3J862</accession>
<dbReference type="InterPro" id="IPR037401">
    <property type="entry name" value="SnoaL-like"/>
</dbReference>
<evidence type="ECO:0000313" key="2">
    <source>
        <dbReference type="EMBL" id="MBA8808025.1"/>
    </source>
</evidence>
<dbReference type="Proteomes" id="UP000540568">
    <property type="component" value="Unassembled WGS sequence"/>
</dbReference>
<dbReference type="SUPFAM" id="SSF54427">
    <property type="entry name" value="NTF2-like"/>
    <property type="match status" value="1"/>
</dbReference>
<proteinExistence type="predicted"/>
<protein>
    <recommendedName>
        <fullName evidence="1">SnoaL-like domain-containing protein</fullName>
    </recommendedName>
</protein>
<reference evidence="2 3" key="1">
    <citation type="submission" date="2020-07" db="EMBL/GenBank/DDBJ databases">
        <title>Sequencing the genomes of 1000 actinobacteria strains.</title>
        <authorList>
            <person name="Klenk H.-P."/>
        </authorList>
    </citation>
    <scope>NUCLEOTIDE SEQUENCE [LARGE SCALE GENOMIC DNA]</scope>
    <source>
        <strain evidence="2 3">DSM 44121</strain>
    </source>
</reference>
<evidence type="ECO:0000313" key="3">
    <source>
        <dbReference type="Proteomes" id="UP000540568"/>
    </source>
</evidence>
<dbReference type="AlphaFoldDB" id="A0A7W3J862"/>
<dbReference type="RefSeq" id="WP_182615780.1">
    <property type="nucleotide sequence ID" value="NZ_BAAATF010000006.1"/>
</dbReference>
<feature type="domain" description="SnoaL-like" evidence="1">
    <location>
        <begin position="12"/>
        <end position="97"/>
    </location>
</feature>
<name>A0A7W3J862_9MICO</name>
<keyword evidence="3" id="KW-1185">Reference proteome</keyword>
<organism evidence="2 3">
    <name type="scientific">Promicromonospora sukumoe</name>
    <dbReference type="NCBI Taxonomy" id="88382"/>
    <lineage>
        <taxon>Bacteria</taxon>
        <taxon>Bacillati</taxon>
        <taxon>Actinomycetota</taxon>
        <taxon>Actinomycetes</taxon>
        <taxon>Micrococcales</taxon>
        <taxon>Promicromonosporaceae</taxon>
        <taxon>Promicromonospora</taxon>
    </lineage>
</organism>
<dbReference type="Pfam" id="PF12680">
    <property type="entry name" value="SnoaL_2"/>
    <property type="match status" value="1"/>
</dbReference>